<dbReference type="Pfam" id="PF20826">
    <property type="entry name" value="PHD_5"/>
    <property type="match status" value="1"/>
</dbReference>
<feature type="compositionally biased region" description="Basic and acidic residues" evidence="4">
    <location>
        <begin position="235"/>
        <end position="257"/>
    </location>
</feature>
<keyword evidence="1" id="KW-0479">Metal-binding</keyword>
<evidence type="ECO:0000256" key="2">
    <source>
        <dbReference type="ARBA" id="ARBA00022771"/>
    </source>
</evidence>
<keyword evidence="2" id="KW-0863">Zinc-finger</keyword>
<name>M3INW6_CANMX</name>
<dbReference type="Proteomes" id="UP000011777">
    <property type="component" value="Unassembled WGS sequence"/>
</dbReference>
<keyword evidence="3" id="KW-0862">Zinc</keyword>
<sequence>MSRRSGRKDTVSTTNRSIEEDSIIDDEEEDIVEEDEVTRCICGKDELTAKLINPELESFLKRNYRIEIDQGLFISCEKCSVWQHGYCVGLFENNEVPDKYFCEQCKPEFHISVKYDGYSKRTLYKPVNDKRKKLEQMPFNSAEETKRRPKNNAPSPAPSAPSQQQQQQQQLEQQPQEQQEQPANHKEKRKERRHLHHHRHEDDEEEYNEQLKRALRESARESGIKVSESEANDAAVKKEEVVTITEENTHIDQKVEASESEVNDNTDTESNLEGGEKLAKPRVKETSKGVKRRKRTPPQSSGSNETKRSRESTVDALSKEELIQQPSKPRFVNQKSSIFELRKRTIAILEWIGRSQMELEEEKEQKLELFSFLSDEDDKEKREKAIQDTLQLKETFDDNLFRMERLTERILAWQDKFGKYAT</sequence>
<dbReference type="SUPFAM" id="SSF57903">
    <property type="entry name" value="FYVE/PHD zinc finger"/>
    <property type="match status" value="1"/>
</dbReference>
<feature type="compositionally biased region" description="Low complexity" evidence="4">
    <location>
        <begin position="160"/>
        <end position="182"/>
    </location>
</feature>
<feature type="compositionally biased region" description="Acidic residues" evidence="4">
    <location>
        <begin position="258"/>
        <end position="267"/>
    </location>
</feature>
<gene>
    <name evidence="6" type="ORF">G210_1408</name>
</gene>
<evidence type="ECO:0000313" key="7">
    <source>
        <dbReference type="Proteomes" id="UP000011777"/>
    </source>
</evidence>
<dbReference type="GO" id="GO:0061188">
    <property type="term" value="P:negative regulation of rDNA heterochromatin formation"/>
    <property type="evidence" value="ECO:0007669"/>
    <property type="project" value="TreeGrafter"/>
</dbReference>
<dbReference type="InterPro" id="IPR001965">
    <property type="entry name" value="Znf_PHD"/>
</dbReference>
<dbReference type="OrthoDB" id="418595at2759"/>
<feature type="compositionally biased region" description="Basic and acidic residues" evidence="4">
    <location>
        <begin position="274"/>
        <end position="288"/>
    </location>
</feature>
<dbReference type="InterPro" id="IPR019786">
    <property type="entry name" value="Zinc_finger_PHD-type_CS"/>
</dbReference>
<organism evidence="6 7">
    <name type="scientific">Candida maltosa (strain Xu316)</name>
    <name type="common">Yeast</name>
    <dbReference type="NCBI Taxonomy" id="1245528"/>
    <lineage>
        <taxon>Eukaryota</taxon>
        <taxon>Fungi</taxon>
        <taxon>Dikarya</taxon>
        <taxon>Ascomycota</taxon>
        <taxon>Saccharomycotina</taxon>
        <taxon>Pichiomycetes</taxon>
        <taxon>Debaryomycetaceae</taxon>
        <taxon>Candida/Lodderomyces clade</taxon>
        <taxon>Candida</taxon>
    </lineage>
</organism>
<dbReference type="InterPro" id="IPR053051">
    <property type="entry name" value="HDAC_complex_subunit"/>
</dbReference>
<evidence type="ECO:0000259" key="5">
    <source>
        <dbReference type="SMART" id="SM00249"/>
    </source>
</evidence>
<feature type="region of interest" description="Disordered" evidence="4">
    <location>
        <begin position="1"/>
        <end position="26"/>
    </location>
</feature>
<feature type="domain" description="Zinc finger PHD-type" evidence="5">
    <location>
        <begin position="39"/>
        <end position="106"/>
    </location>
</feature>
<dbReference type="InterPro" id="IPR011011">
    <property type="entry name" value="Znf_FYVE_PHD"/>
</dbReference>
<dbReference type="EMBL" id="AOGT01001262">
    <property type="protein sequence ID" value="EMG48086.1"/>
    <property type="molecule type" value="Genomic_DNA"/>
</dbReference>
<feature type="compositionally biased region" description="Basic residues" evidence="4">
    <location>
        <begin position="186"/>
        <end position="199"/>
    </location>
</feature>
<keyword evidence="7" id="KW-1185">Reference proteome</keyword>
<feature type="compositionally biased region" description="Basic and acidic residues" evidence="4">
    <location>
        <begin position="209"/>
        <end position="223"/>
    </location>
</feature>
<dbReference type="GO" id="GO:0033698">
    <property type="term" value="C:Rpd3L complex"/>
    <property type="evidence" value="ECO:0007669"/>
    <property type="project" value="TreeGrafter"/>
</dbReference>
<dbReference type="AlphaFoldDB" id="M3INW6"/>
<dbReference type="OMA" id="PEKYWCE"/>
<accession>M3INW6</accession>
<feature type="compositionally biased region" description="Basic and acidic residues" evidence="4">
    <location>
        <begin position="305"/>
        <end position="322"/>
    </location>
</feature>
<dbReference type="GO" id="GO:0061186">
    <property type="term" value="P:negative regulation of silent mating-type cassette heterochromatin formation"/>
    <property type="evidence" value="ECO:0007669"/>
    <property type="project" value="TreeGrafter"/>
</dbReference>
<dbReference type="Gene3D" id="3.30.40.10">
    <property type="entry name" value="Zinc/RING finger domain, C3HC4 (zinc finger)"/>
    <property type="match status" value="1"/>
</dbReference>
<evidence type="ECO:0000256" key="4">
    <source>
        <dbReference type="SAM" id="MobiDB-lite"/>
    </source>
</evidence>
<protein>
    <recommendedName>
        <fullName evidence="5">Zinc finger PHD-type domain-containing protein</fullName>
    </recommendedName>
</protein>
<evidence type="ECO:0000256" key="3">
    <source>
        <dbReference type="ARBA" id="ARBA00022833"/>
    </source>
</evidence>
<dbReference type="STRING" id="1245528.M3INW6"/>
<dbReference type="PROSITE" id="PS01359">
    <property type="entry name" value="ZF_PHD_1"/>
    <property type="match status" value="1"/>
</dbReference>
<dbReference type="GO" id="GO:0070210">
    <property type="term" value="C:Rpd3L-Expanded complex"/>
    <property type="evidence" value="ECO:0007669"/>
    <property type="project" value="TreeGrafter"/>
</dbReference>
<dbReference type="HOGENOM" id="CLU_020879_1_0_1"/>
<proteinExistence type="predicted"/>
<dbReference type="InterPro" id="IPR013083">
    <property type="entry name" value="Znf_RING/FYVE/PHD"/>
</dbReference>
<reference evidence="6 7" key="1">
    <citation type="submission" date="2013-02" db="EMBL/GenBank/DDBJ databases">
        <title>Genome sequence of Candida maltosa Xu316, a potential industrial strain for xylitol and ethanol production.</title>
        <authorList>
            <person name="Yu J."/>
            <person name="Wang Q."/>
            <person name="Geng X."/>
            <person name="Bao W."/>
            <person name="He P."/>
            <person name="Cai J."/>
        </authorList>
    </citation>
    <scope>NUCLEOTIDE SEQUENCE [LARGE SCALE GENOMIC DNA]</scope>
    <source>
        <strain evidence="7">Xu316</strain>
    </source>
</reference>
<dbReference type="eggNOG" id="KOG1844">
    <property type="taxonomic scope" value="Eukaryota"/>
</dbReference>
<comment type="caution">
    <text evidence="6">The sequence shown here is derived from an EMBL/GenBank/DDBJ whole genome shotgun (WGS) entry which is preliminary data.</text>
</comment>
<dbReference type="GO" id="GO:0008270">
    <property type="term" value="F:zinc ion binding"/>
    <property type="evidence" value="ECO:0007669"/>
    <property type="project" value="UniProtKB-KW"/>
</dbReference>
<dbReference type="PANTHER" id="PTHR47793:SF1">
    <property type="entry name" value="HISTONE DEACETYLASE COMPLEX SUBUNIT CTI6"/>
    <property type="match status" value="1"/>
</dbReference>
<dbReference type="PANTHER" id="PTHR47793">
    <property type="entry name" value="HISTONE DEACETYLASE COMPLEX SUBUNIT CTI6"/>
    <property type="match status" value="1"/>
</dbReference>
<evidence type="ECO:0000256" key="1">
    <source>
        <dbReference type="ARBA" id="ARBA00022723"/>
    </source>
</evidence>
<dbReference type="SMART" id="SM00249">
    <property type="entry name" value="PHD"/>
    <property type="match status" value="1"/>
</dbReference>
<feature type="region of interest" description="Disordered" evidence="4">
    <location>
        <begin position="129"/>
        <end position="328"/>
    </location>
</feature>
<evidence type="ECO:0000313" key="6">
    <source>
        <dbReference type="EMBL" id="EMG48086.1"/>
    </source>
</evidence>